<dbReference type="EC" id="1.5.5.2" evidence="2"/>
<evidence type="ECO:0000256" key="10">
    <source>
        <dbReference type="PIRSR" id="PIRSR000196-2"/>
    </source>
</evidence>
<keyword evidence="3" id="KW-0285">Flavoprotein</keyword>
<feature type="binding site" evidence="10">
    <location>
        <position position="135"/>
    </location>
    <ligand>
        <name>FAD</name>
        <dbReference type="ChEBI" id="CHEBI:57692"/>
    </ligand>
</feature>
<comment type="catalytic activity">
    <reaction evidence="8">
        <text>L-proline + a quinone = (S)-1-pyrroline-5-carboxylate + a quinol + H(+)</text>
        <dbReference type="Rhea" id="RHEA:23784"/>
        <dbReference type="ChEBI" id="CHEBI:15378"/>
        <dbReference type="ChEBI" id="CHEBI:17388"/>
        <dbReference type="ChEBI" id="CHEBI:24646"/>
        <dbReference type="ChEBI" id="CHEBI:60039"/>
        <dbReference type="ChEBI" id="CHEBI:132124"/>
        <dbReference type="EC" id="1.5.5.2"/>
    </reaction>
</comment>
<dbReference type="InterPro" id="IPR002872">
    <property type="entry name" value="Proline_DH_dom"/>
</dbReference>
<dbReference type="InterPro" id="IPR008219">
    <property type="entry name" value="PRODH_bac_arc"/>
</dbReference>
<keyword evidence="5 10" id="KW-0274">FAD</keyword>
<evidence type="ECO:0000256" key="2">
    <source>
        <dbReference type="ARBA" id="ARBA00012695"/>
    </source>
</evidence>
<evidence type="ECO:0000256" key="9">
    <source>
        <dbReference type="PIRSR" id="PIRSR000196-1"/>
    </source>
</evidence>
<dbReference type="InterPro" id="IPR029041">
    <property type="entry name" value="FAD-linked_oxidoreductase-like"/>
</dbReference>
<evidence type="ECO:0000256" key="5">
    <source>
        <dbReference type="ARBA" id="ARBA00022827"/>
    </source>
</evidence>
<evidence type="ECO:0000256" key="3">
    <source>
        <dbReference type="ARBA" id="ARBA00022630"/>
    </source>
</evidence>
<dbReference type="RefSeq" id="WP_131172547.1">
    <property type="nucleotide sequence ID" value="NZ_FXTL01000013.1"/>
</dbReference>
<evidence type="ECO:0000313" key="13">
    <source>
        <dbReference type="Proteomes" id="UP000291933"/>
    </source>
</evidence>
<evidence type="ECO:0000256" key="1">
    <source>
        <dbReference type="ARBA" id="ARBA00004739"/>
    </source>
</evidence>
<feature type="binding site" evidence="9">
    <location>
        <position position="98"/>
    </location>
    <ligand>
        <name>substrate</name>
    </ligand>
</feature>
<dbReference type="PIRSF" id="PIRSF000196">
    <property type="entry name" value="Pro_dehydrog"/>
    <property type="match status" value="1"/>
</dbReference>
<dbReference type="GO" id="GO:0010133">
    <property type="term" value="P:L-proline catabolic process to L-glutamate"/>
    <property type="evidence" value="ECO:0007669"/>
    <property type="project" value="UniProtKB-UniPathway"/>
</dbReference>
<comment type="caution">
    <text evidence="12">The sequence shown here is derived from an EMBL/GenBank/DDBJ whole genome shotgun (WGS) entry which is preliminary data.</text>
</comment>
<feature type="binding site" evidence="10">
    <location>
        <position position="163"/>
    </location>
    <ligand>
        <name>FAD</name>
        <dbReference type="ChEBI" id="CHEBI:57692"/>
    </ligand>
</feature>
<name>A0A4Q9KJ72_PROTD</name>
<dbReference type="InterPro" id="IPR015659">
    <property type="entry name" value="Proline_oxidase"/>
</dbReference>
<evidence type="ECO:0000313" key="12">
    <source>
        <dbReference type="EMBL" id="TBT94467.1"/>
    </source>
</evidence>
<evidence type="ECO:0000256" key="8">
    <source>
        <dbReference type="ARBA" id="ARBA00048779"/>
    </source>
</evidence>
<gene>
    <name evidence="12" type="ORF">ET996_10670</name>
</gene>
<feature type="binding site" evidence="10">
    <location>
        <position position="201"/>
    </location>
    <ligand>
        <name>FAD</name>
        <dbReference type="ChEBI" id="CHEBI:57692"/>
    </ligand>
</feature>
<feature type="binding site" evidence="9">
    <location>
        <position position="289"/>
    </location>
    <ligand>
        <name>substrate</name>
    </ligand>
</feature>
<reference evidence="12 13" key="1">
    <citation type="submission" date="2019-01" db="EMBL/GenBank/DDBJ databases">
        <title>Lactibacter flavus gen. nov., sp. nov., a novel bacterium of the family Propionibacteriaceae isolated from raw milk and dairy products.</title>
        <authorList>
            <person name="Huptas C."/>
            <person name="Wenning M."/>
            <person name="Breitenwieser F."/>
            <person name="Doll E."/>
            <person name="Von Neubeck M."/>
            <person name="Busse H.-J."/>
            <person name="Scherer S."/>
        </authorList>
    </citation>
    <scope>NUCLEOTIDE SEQUENCE [LARGE SCALE GENOMIC DNA]</scope>
    <source>
        <strain evidence="12 13">DSM 22130</strain>
    </source>
</reference>
<comment type="pathway">
    <text evidence="1">Amino-acid degradation; L-proline degradation into L-glutamate; L-glutamate from L-proline: step 1/2.</text>
</comment>
<organism evidence="12 13">
    <name type="scientific">Propioniciclava tarda</name>
    <dbReference type="NCBI Taxonomy" id="433330"/>
    <lineage>
        <taxon>Bacteria</taxon>
        <taxon>Bacillati</taxon>
        <taxon>Actinomycetota</taxon>
        <taxon>Actinomycetes</taxon>
        <taxon>Propionibacteriales</taxon>
        <taxon>Propionibacteriaceae</taxon>
        <taxon>Propioniciclava</taxon>
    </lineage>
</organism>
<keyword evidence="7" id="KW-0642">Proline metabolism</keyword>
<evidence type="ECO:0000259" key="11">
    <source>
        <dbReference type="Pfam" id="PF01619"/>
    </source>
</evidence>
<keyword evidence="6" id="KW-0560">Oxidoreductase</keyword>
<feature type="binding site" evidence="10">
    <location>
        <begin position="187"/>
        <end position="189"/>
    </location>
    <ligand>
        <name>FAD</name>
        <dbReference type="ChEBI" id="CHEBI:57692"/>
    </ligand>
</feature>
<dbReference type="GO" id="GO:0004657">
    <property type="term" value="F:proline dehydrogenase activity"/>
    <property type="evidence" value="ECO:0007669"/>
    <property type="project" value="UniProtKB-EC"/>
</dbReference>
<feature type="binding site" evidence="10">
    <location>
        <begin position="226"/>
        <end position="227"/>
    </location>
    <ligand>
        <name>FAD</name>
        <dbReference type="ChEBI" id="CHEBI:57692"/>
    </ligand>
</feature>
<dbReference type="PANTHER" id="PTHR13914">
    <property type="entry name" value="PROLINE OXIDASE"/>
    <property type="match status" value="1"/>
</dbReference>
<evidence type="ECO:0000256" key="6">
    <source>
        <dbReference type="ARBA" id="ARBA00023002"/>
    </source>
</evidence>
<dbReference type="UniPathway" id="UPA00261">
    <property type="reaction ID" value="UER00373"/>
</dbReference>
<feature type="domain" description="Proline dehydrogenase" evidence="11">
    <location>
        <begin position="44"/>
        <end position="299"/>
    </location>
</feature>
<dbReference type="OrthoDB" id="9773461at2"/>
<dbReference type="PANTHER" id="PTHR13914:SF0">
    <property type="entry name" value="PROLINE DEHYDROGENASE 1, MITOCHONDRIAL"/>
    <property type="match status" value="1"/>
</dbReference>
<dbReference type="Gene3D" id="3.20.20.220">
    <property type="match status" value="1"/>
</dbReference>
<comment type="cofactor">
    <cofactor evidence="10">
        <name>FAD</name>
        <dbReference type="ChEBI" id="CHEBI:57692"/>
    </cofactor>
    <text evidence="10">Binds 1 FAD per subunit.</text>
</comment>
<protein>
    <recommendedName>
        <fullName evidence="2">proline dehydrogenase</fullName>
        <ecNumber evidence="2">1.5.5.2</ecNumber>
    </recommendedName>
</protein>
<dbReference type="SUPFAM" id="SSF51730">
    <property type="entry name" value="FAD-linked oxidoreductase"/>
    <property type="match status" value="1"/>
</dbReference>
<dbReference type="AlphaFoldDB" id="A0A4Q9KJ72"/>
<dbReference type="Proteomes" id="UP000291933">
    <property type="component" value="Unassembled WGS sequence"/>
</dbReference>
<dbReference type="EMBL" id="SDMR01000013">
    <property type="protein sequence ID" value="TBT94467.1"/>
    <property type="molecule type" value="Genomic_DNA"/>
</dbReference>
<dbReference type="GO" id="GO:0000166">
    <property type="term" value="F:nucleotide binding"/>
    <property type="evidence" value="ECO:0007669"/>
    <property type="project" value="UniProtKB-KW"/>
</dbReference>
<keyword evidence="4 10" id="KW-0547">Nucleotide-binding</keyword>
<sequence>MLRTAMLAISRNETVRRGMVGFGPTKKVVDRFVAGETLDDCITAVGRLTASGLLATVDHLGEDTTTRDQADATAASYLDLLGRLAEAGLTASVEVSVKLTALGLALPGGREIATANAERICAAARAAGTTVTVDMEDHTVTDATLAVVDHLRETYPETGTVLQAYLHRTPDDCARYAVPGMRIRLCKGAYNEPASVAHRAKADVDAAYLDCLRILMKGDGYPMVASHDPRMIEAALAYADVAGRASDTFELQMLYGIRADEQARLAALGHRVRVYVPYGVDWYGYFTRRLAERPANMLFFGRALLGR</sequence>
<keyword evidence="13" id="KW-1185">Reference proteome</keyword>
<dbReference type="Pfam" id="PF01619">
    <property type="entry name" value="Pro_dh"/>
    <property type="match status" value="1"/>
</dbReference>
<accession>A0A4Q9KJ72</accession>
<proteinExistence type="predicted"/>
<evidence type="ECO:0000256" key="7">
    <source>
        <dbReference type="ARBA" id="ARBA00023062"/>
    </source>
</evidence>
<feature type="binding site" evidence="9">
    <location>
        <position position="288"/>
    </location>
    <ligand>
        <name>substrate</name>
    </ligand>
</feature>
<evidence type="ECO:0000256" key="4">
    <source>
        <dbReference type="ARBA" id="ARBA00022741"/>
    </source>
</evidence>